<dbReference type="FunFam" id="3.20.20.10:FF:000002">
    <property type="entry name" value="Alanine racemase"/>
    <property type="match status" value="1"/>
</dbReference>
<feature type="binding site" evidence="5 7">
    <location>
        <position position="325"/>
    </location>
    <ligand>
        <name>substrate</name>
    </ligand>
</feature>
<dbReference type="GO" id="GO:0030632">
    <property type="term" value="P:D-alanine biosynthetic process"/>
    <property type="evidence" value="ECO:0007669"/>
    <property type="project" value="UniProtKB-UniRule"/>
</dbReference>
<dbReference type="InterPro" id="IPR001608">
    <property type="entry name" value="Ala_racemase_N"/>
</dbReference>
<dbReference type="SUPFAM" id="SSF51419">
    <property type="entry name" value="PLP-binding barrel"/>
    <property type="match status" value="1"/>
</dbReference>
<feature type="active site" description="Proton acceptor; specific for L-alanine" evidence="5">
    <location>
        <position position="277"/>
    </location>
</feature>
<evidence type="ECO:0000313" key="9">
    <source>
        <dbReference type="EMBL" id="GFM37277.1"/>
    </source>
</evidence>
<comment type="cofactor">
    <cofactor evidence="2 5 6">
        <name>pyridoxal 5'-phosphate</name>
        <dbReference type="ChEBI" id="CHEBI:597326"/>
    </cofactor>
</comment>
<proteinExistence type="inferred from homology"/>
<comment type="catalytic activity">
    <reaction evidence="1 5">
        <text>L-alanine = D-alanine</text>
        <dbReference type="Rhea" id="RHEA:20249"/>
        <dbReference type="ChEBI" id="CHEBI:57416"/>
        <dbReference type="ChEBI" id="CHEBI:57972"/>
        <dbReference type="EC" id="5.1.1.1"/>
    </reaction>
</comment>
<evidence type="ECO:0000259" key="8">
    <source>
        <dbReference type="SMART" id="SM01005"/>
    </source>
</evidence>
<feature type="binding site" evidence="5 7">
    <location>
        <position position="145"/>
    </location>
    <ligand>
        <name>substrate</name>
    </ligand>
</feature>
<dbReference type="InterPro" id="IPR000821">
    <property type="entry name" value="Ala_racemase"/>
</dbReference>
<keyword evidence="3 5" id="KW-0663">Pyridoxal phosphate</keyword>
<dbReference type="InterPro" id="IPR020622">
    <property type="entry name" value="Ala_racemase_pyridoxalP-BS"/>
</dbReference>
<dbReference type="Pfam" id="PF00842">
    <property type="entry name" value="Ala_racemase_C"/>
    <property type="match status" value="1"/>
</dbReference>
<dbReference type="EMBL" id="BLVP01000008">
    <property type="protein sequence ID" value="GFM37277.1"/>
    <property type="molecule type" value="Genomic_DNA"/>
</dbReference>
<gene>
    <name evidence="9" type="primary">alr</name>
    <name evidence="9" type="ORF">DSM19430T_19610</name>
</gene>
<feature type="active site" description="Proton acceptor; specific for D-alanine" evidence="5">
    <location>
        <position position="36"/>
    </location>
</feature>
<dbReference type="GO" id="GO:0008784">
    <property type="term" value="F:alanine racemase activity"/>
    <property type="evidence" value="ECO:0007669"/>
    <property type="project" value="UniProtKB-UniRule"/>
</dbReference>
<evidence type="ECO:0000313" key="10">
    <source>
        <dbReference type="Proteomes" id="UP000503820"/>
    </source>
</evidence>
<keyword evidence="10" id="KW-1185">Reference proteome</keyword>
<dbReference type="Proteomes" id="UP000503820">
    <property type="component" value="Unassembled WGS sequence"/>
</dbReference>
<dbReference type="InterPro" id="IPR029066">
    <property type="entry name" value="PLP-binding_barrel"/>
</dbReference>
<dbReference type="SUPFAM" id="SSF50621">
    <property type="entry name" value="Alanine racemase C-terminal domain-like"/>
    <property type="match status" value="1"/>
</dbReference>
<dbReference type="AlphaFoldDB" id="A0A7J0BU83"/>
<dbReference type="PANTHER" id="PTHR30511:SF0">
    <property type="entry name" value="ALANINE RACEMASE, CATABOLIC-RELATED"/>
    <property type="match status" value="1"/>
</dbReference>
<dbReference type="SMART" id="SM01005">
    <property type="entry name" value="Ala_racemase_C"/>
    <property type="match status" value="1"/>
</dbReference>
<dbReference type="UniPathway" id="UPA00042">
    <property type="reaction ID" value="UER00497"/>
</dbReference>
<evidence type="ECO:0000256" key="1">
    <source>
        <dbReference type="ARBA" id="ARBA00000316"/>
    </source>
</evidence>
<evidence type="ECO:0000256" key="7">
    <source>
        <dbReference type="PIRSR" id="PIRSR600821-52"/>
    </source>
</evidence>
<dbReference type="NCBIfam" id="TIGR00492">
    <property type="entry name" value="alr"/>
    <property type="match status" value="1"/>
</dbReference>
<evidence type="ECO:0000256" key="6">
    <source>
        <dbReference type="PIRSR" id="PIRSR600821-50"/>
    </source>
</evidence>
<dbReference type="GO" id="GO:0005829">
    <property type="term" value="C:cytosol"/>
    <property type="evidence" value="ECO:0007669"/>
    <property type="project" value="TreeGrafter"/>
</dbReference>
<feature type="domain" description="Alanine racemase C-terminal" evidence="8">
    <location>
        <begin position="256"/>
        <end position="383"/>
    </location>
</feature>
<evidence type="ECO:0000256" key="4">
    <source>
        <dbReference type="ARBA" id="ARBA00023235"/>
    </source>
</evidence>
<accession>A0A7J0BU83</accession>
<dbReference type="InterPro" id="IPR009006">
    <property type="entry name" value="Ala_racemase/Decarboxylase_C"/>
</dbReference>
<comment type="pathway">
    <text evidence="5">Amino-acid biosynthesis; D-alanine biosynthesis; D-alanine from L-alanine: step 1/1.</text>
</comment>
<protein>
    <recommendedName>
        <fullName evidence="5">Alanine racemase</fullName>
        <ecNumber evidence="5">5.1.1.1</ecNumber>
    </recommendedName>
</protein>
<feature type="modified residue" description="N6-(pyridoxal phosphate)lysine" evidence="5 6">
    <location>
        <position position="36"/>
    </location>
</feature>
<comment type="function">
    <text evidence="5">Catalyzes the interconversion of L-alanine and D-alanine. May also act on other amino acids.</text>
</comment>
<sequence length="383" mass="40816">MTISYNKLSVRVHTDRICDNFRLLGKLAPSPVAIIKSDAYGHGLLPVSRALAAAGAATLAVGTVGEAVQLRNGDRNNGGSGRYGGFDGRIIALLGATDAEEARACHAERIIPFVFSLDHLRVLSQAGSAESPVAVALKFDTGMARLGFSENDLPELITALRTLPGVRLSMVASHFAASDEPDKDDFTRTQHACFTKIIRSLRESGFAFEATIANSAALLAHAETHHDLQRPGIALYGANPLHGTKREHLGAALVPAMEVSAPVLQVHDLPKGTSISYGRTFTAPRHMRVAIVAAGYADAYSRGLSNRGSMVIHDHRAPIVGRVCMQMTAVDVTDLPPVCSGDTAWLLGGGGNNPVTPEDLSAWWGTIPYEVFCLLGMNPKTFF</sequence>
<evidence type="ECO:0000256" key="3">
    <source>
        <dbReference type="ARBA" id="ARBA00022898"/>
    </source>
</evidence>
<dbReference type="Gene3D" id="2.40.37.10">
    <property type="entry name" value="Lyase, Ornithine Decarboxylase, Chain A, domain 1"/>
    <property type="match status" value="1"/>
</dbReference>
<dbReference type="InterPro" id="IPR011079">
    <property type="entry name" value="Ala_racemase_C"/>
</dbReference>
<dbReference type="CDD" id="cd00430">
    <property type="entry name" value="PLPDE_III_AR"/>
    <property type="match status" value="1"/>
</dbReference>
<dbReference type="HAMAP" id="MF_01201">
    <property type="entry name" value="Ala_racemase"/>
    <property type="match status" value="1"/>
</dbReference>
<comment type="similarity">
    <text evidence="5">Belongs to the alanine racemase family.</text>
</comment>
<organism evidence="9 10">
    <name type="scientific">Desulfovibrio psychrotolerans</name>
    <dbReference type="NCBI Taxonomy" id="415242"/>
    <lineage>
        <taxon>Bacteria</taxon>
        <taxon>Pseudomonadati</taxon>
        <taxon>Thermodesulfobacteriota</taxon>
        <taxon>Desulfovibrionia</taxon>
        <taxon>Desulfovibrionales</taxon>
        <taxon>Desulfovibrionaceae</taxon>
        <taxon>Desulfovibrio</taxon>
    </lineage>
</organism>
<dbReference type="PROSITE" id="PS00395">
    <property type="entry name" value="ALANINE_RACEMASE"/>
    <property type="match status" value="1"/>
</dbReference>
<dbReference type="PRINTS" id="PR00992">
    <property type="entry name" value="ALARACEMASE"/>
</dbReference>
<evidence type="ECO:0000256" key="2">
    <source>
        <dbReference type="ARBA" id="ARBA00001933"/>
    </source>
</evidence>
<comment type="caution">
    <text evidence="9">The sequence shown here is derived from an EMBL/GenBank/DDBJ whole genome shotgun (WGS) entry which is preliminary data.</text>
</comment>
<evidence type="ECO:0000256" key="5">
    <source>
        <dbReference type="HAMAP-Rule" id="MF_01201"/>
    </source>
</evidence>
<name>A0A7J0BU83_9BACT</name>
<dbReference type="PANTHER" id="PTHR30511">
    <property type="entry name" value="ALANINE RACEMASE"/>
    <property type="match status" value="1"/>
</dbReference>
<dbReference type="EC" id="5.1.1.1" evidence="5"/>
<reference evidence="9 10" key="1">
    <citation type="submission" date="2020-05" db="EMBL/GenBank/DDBJ databases">
        <title>Draft genome sequence of Desulfovibrio psychrotolerans JS1T.</title>
        <authorList>
            <person name="Ueno A."/>
            <person name="Tamazawa S."/>
            <person name="Tamamura S."/>
            <person name="Murakami T."/>
            <person name="Kiyama T."/>
            <person name="Inomata H."/>
            <person name="Amano Y."/>
            <person name="Miyakawa K."/>
            <person name="Tamaki H."/>
            <person name="Naganuma T."/>
            <person name="Kaneko K."/>
        </authorList>
    </citation>
    <scope>NUCLEOTIDE SEQUENCE [LARGE SCALE GENOMIC DNA]</scope>
    <source>
        <strain evidence="9 10">JS1</strain>
    </source>
</reference>
<dbReference type="Gene3D" id="3.20.20.10">
    <property type="entry name" value="Alanine racemase"/>
    <property type="match status" value="1"/>
</dbReference>
<dbReference type="RefSeq" id="WP_174409894.1">
    <property type="nucleotide sequence ID" value="NZ_BLVP01000008.1"/>
</dbReference>
<keyword evidence="4 5" id="KW-0413">Isomerase</keyword>
<dbReference type="Pfam" id="PF01168">
    <property type="entry name" value="Ala_racemase_N"/>
    <property type="match status" value="1"/>
</dbReference>
<dbReference type="GO" id="GO:0030170">
    <property type="term" value="F:pyridoxal phosphate binding"/>
    <property type="evidence" value="ECO:0007669"/>
    <property type="project" value="UniProtKB-UniRule"/>
</dbReference>